<dbReference type="SUPFAM" id="SSF51905">
    <property type="entry name" value="FAD/NAD(P)-binding domain"/>
    <property type="match status" value="1"/>
</dbReference>
<dbReference type="EMBL" id="FQVB01000013">
    <property type="protein sequence ID" value="SHF24331.1"/>
    <property type="molecule type" value="Genomic_DNA"/>
</dbReference>
<evidence type="ECO:0000259" key="1">
    <source>
        <dbReference type="Pfam" id="PF07992"/>
    </source>
</evidence>
<dbReference type="Pfam" id="PF07992">
    <property type="entry name" value="Pyr_redox_2"/>
    <property type="match status" value="1"/>
</dbReference>
<dbReference type="PANTHER" id="PTHR42685:SF18">
    <property type="entry name" value="DIGERANYLGERANYLGLYCEROPHOSPHOLIPID REDUCTASE"/>
    <property type="match status" value="1"/>
</dbReference>
<proteinExistence type="predicted"/>
<dbReference type="GO" id="GO:0016628">
    <property type="term" value="F:oxidoreductase activity, acting on the CH-CH group of donors, NAD or NADP as acceptor"/>
    <property type="evidence" value="ECO:0007669"/>
    <property type="project" value="InterPro"/>
</dbReference>
<keyword evidence="3" id="KW-1185">Reference proteome</keyword>
<evidence type="ECO:0000313" key="3">
    <source>
        <dbReference type="Proteomes" id="UP000184076"/>
    </source>
</evidence>
<dbReference type="InterPro" id="IPR011777">
    <property type="entry name" value="Geranylgeranyl_Rdtase_fam"/>
</dbReference>
<gene>
    <name evidence="2" type="ORF">SAMN02745206_01607</name>
</gene>
<accession>A0A1M5A243</accession>
<dbReference type="NCBIfam" id="TIGR02032">
    <property type="entry name" value="GG-red-SF"/>
    <property type="match status" value="1"/>
</dbReference>
<dbReference type="RefSeq" id="WP_073038472.1">
    <property type="nucleotide sequence ID" value="NZ_FQVB01000013.1"/>
</dbReference>
<dbReference type="OrthoDB" id="9799983at2"/>
<dbReference type="Proteomes" id="UP000184076">
    <property type="component" value="Unassembled WGS sequence"/>
</dbReference>
<name>A0A1M5A243_9BACT</name>
<protein>
    <submittedName>
        <fullName evidence="2">Geranylgeranyl reductase family</fullName>
    </submittedName>
</protein>
<dbReference type="InterPro" id="IPR023753">
    <property type="entry name" value="FAD/NAD-binding_dom"/>
</dbReference>
<sequence length="387" mass="41762">MLDCIIVGAGPAGASAARRAAQKGLRTLVLEKEIFPRPKPCGGALSVQGLSHLDFPLPPHLIERTISGVRAVHGRLEIRVESPQPICVLVRRSAFDQLLLEKALEAGAECRQGERVLACRESGSLVTVQTDKGSYQARYAILAHGASGRPPAAALTDGRRKATTHWLTVVGEAAPEWRERGTGRDPAPVLEFYFDACPGGYGWVFPLKNAASVGVGGLAGAARRPVRLFREFVGRLGIRPLPAYRGCPIPCSGIARRLGSDRILIAGDAGGFAEAFSGEGIAYAVRSGQIAAETLSDAATGAVTHSLAGEYRRRCRDALGDNLIYARLFALGAYGFPGLFFRVFDRHRSLGEEFLKIPRGLQTYRGFFAHIRRRLAEGLILRRNSEP</sequence>
<organism evidence="2 3">
    <name type="scientific">Desulfacinum infernum DSM 9756</name>
    <dbReference type="NCBI Taxonomy" id="1121391"/>
    <lineage>
        <taxon>Bacteria</taxon>
        <taxon>Pseudomonadati</taxon>
        <taxon>Thermodesulfobacteriota</taxon>
        <taxon>Syntrophobacteria</taxon>
        <taxon>Syntrophobacterales</taxon>
        <taxon>Syntrophobacteraceae</taxon>
        <taxon>Desulfacinum</taxon>
    </lineage>
</organism>
<dbReference type="STRING" id="1121391.SAMN02745206_01607"/>
<dbReference type="AlphaFoldDB" id="A0A1M5A243"/>
<reference evidence="3" key="1">
    <citation type="submission" date="2016-11" db="EMBL/GenBank/DDBJ databases">
        <authorList>
            <person name="Varghese N."/>
            <person name="Submissions S."/>
        </authorList>
    </citation>
    <scope>NUCLEOTIDE SEQUENCE [LARGE SCALE GENOMIC DNA]</scope>
    <source>
        <strain evidence="3">DSM 9756</strain>
    </source>
</reference>
<feature type="domain" description="FAD/NAD(P)-binding" evidence="1">
    <location>
        <begin position="3"/>
        <end position="152"/>
    </location>
</feature>
<evidence type="ECO:0000313" key="2">
    <source>
        <dbReference type="EMBL" id="SHF24331.1"/>
    </source>
</evidence>
<dbReference type="PRINTS" id="PR00368">
    <property type="entry name" value="FADPNR"/>
</dbReference>
<dbReference type="InterPro" id="IPR050407">
    <property type="entry name" value="Geranylgeranyl_reductase"/>
</dbReference>
<dbReference type="Gene3D" id="3.50.50.60">
    <property type="entry name" value="FAD/NAD(P)-binding domain"/>
    <property type="match status" value="1"/>
</dbReference>
<dbReference type="PRINTS" id="PR00411">
    <property type="entry name" value="PNDRDTASEI"/>
</dbReference>
<dbReference type="PANTHER" id="PTHR42685">
    <property type="entry name" value="GERANYLGERANYL DIPHOSPHATE REDUCTASE"/>
    <property type="match status" value="1"/>
</dbReference>
<dbReference type="InterPro" id="IPR036188">
    <property type="entry name" value="FAD/NAD-bd_sf"/>
</dbReference>